<dbReference type="OrthoDB" id="141438at2759"/>
<evidence type="ECO:0000313" key="3">
    <source>
        <dbReference type="Proteomes" id="UP000028582"/>
    </source>
</evidence>
<evidence type="ECO:0000256" key="1">
    <source>
        <dbReference type="SAM" id="MobiDB-lite"/>
    </source>
</evidence>
<proteinExistence type="predicted"/>
<sequence>MATFVTTIKQISAEYVQQLADIPRGLAQRTTRETIELPDPVDLLAELENSSDDELTCEKETTVSNTSNVAGKTGSVTL</sequence>
<name>A0A080Z3X2_PHYNI</name>
<dbReference type="Proteomes" id="UP000028582">
    <property type="component" value="Unassembled WGS sequence"/>
</dbReference>
<organism evidence="2 3">
    <name type="scientific">Phytophthora nicotianae P1976</name>
    <dbReference type="NCBI Taxonomy" id="1317066"/>
    <lineage>
        <taxon>Eukaryota</taxon>
        <taxon>Sar</taxon>
        <taxon>Stramenopiles</taxon>
        <taxon>Oomycota</taxon>
        <taxon>Peronosporomycetes</taxon>
        <taxon>Peronosporales</taxon>
        <taxon>Peronosporaceae</taxon>
        <taxon>Phytophthora</taxon>
    </lineage>
</organism>
<dbReference type="AlphaFoldDB" id="A0A080Z3X2"/>
<comment type="caution">
    <text evidence="2">The sequence shown here is derived from an EMBL/GenBank/DDBJ whole genome shotgun (WGS) entry which is preliminary data.</text>
</comment>
<gene>
    <name evidence="2" type="ORF">F444_20661</name>
</gene>
<accession>A0A080Z3X2</accession>
<dbReference type="EMBL" id="ANJA01003810">
    <property type="protein sequence ID" value="ETO61333.1"/>
    <property type="molecule type" value="Genomic_DNA"/>
</dbReference>
<protein>
    <submittedName>
        <fullName evidence="2">Uncharacterized protein</fullName>
    </submittedName>
</protein>
<feature type="compositionally biased region" description="Polar residues" evidence="1">
    <location>
        <begin position="62"/>
        <end position="78"/>
    </location>
</feature>
<feature type="region of interest" description="Disordered" evidence="1">
    <location>
        <begin position="52"/>
        <end position="78"/>
    </location>
</feature>
<reference evidence="2 3" key="1">
    <citation type="submission" date="2013-11" db="EMBL/GenBank/DDBJ databases">
        <title>The Genome Sequence of Phytophthora parasitica P1976.</title>
        <authorList>
            <consortium name="The Broad Institute Genomics Platform"/>
            <person name="Russ C."/>
            <person name="Tyler B."/>
            <person name="Panabieres F."/>
            <person name="Shan W."/>
            <person name="Tripathy S."/>
            <person name="Grunwald N."/>
            <person name="Machado M."/>
            <person name="Johnson C.S."/>
            <person name="Walker B."/>
            <person name="Young S."/>
            <person name="Zeng Q."/>
            <person name="Gargeya S."/>
            <person name="Fitzgerald M."/>
            <person name="Haas B."/>
            <person name="Abouelleil A."/>
            <person name="Allen A.W."/>
            <person name="Alvarado L."/>
            <person name="Arachchi H.M."/>
            <person name="Berlin A.M."/>
            <person name="Chapman S.B."/>
            <person name="Gainer-Dewar J."/>
            <person name="Goldberg J."/>
            <person name="Griggs A."/>
            <person name="Gujja S."/>
            <person name="Hansen M."/>
            <person name="Howarth C."/>
            <person name="Imamovic A."/>
            <person name="Ireland A."/>
            <person name="Larimer J."/>
            <person name="McCowan C."/>
            <person name="Murphy C."/>
            <person name="Pearson M."/>
            <person name="Poon T.W."/>
            <person name="Priest M."/>
            <person name="Roberts A."/>
            <person name="Saif S."/>
            <person name="Shea T."/>
            <person name="Sisk P."/>
            <person name="Sykes S."/>
            <person name="Wortman J."/>
            <person name="Nusbaum C."/>
            <person name="Birren B."/>
        </authorList>
    </citation>
    <scope>NUCLEOTIDE SEQUENCE [LARGE SCALE GENOMIC DNA]</scope>
    <source>
        <strain evidence="2 3">P1976</strain>
    </source>
</reference>
<evidence type="ECO:0000313" key="2">
    <source>
        <dbReference type="EMBL" id="ETO61333.1"/>
    </source>
</evidence>